<feature type="transmembrane region" description="Helical" evidence="1">
    <location>
        <begin position="86"/>
        <end position="112"/>
    </location>
</feature>
<dbReference type="Proteomes" id="UP001500307">
    <property type="component" value="Unassembled WGS sequence"/>
</dbReference>
<sequence>MPTPPRRSVLPHLLLVLGPLALLQTLWRLVPFPDVDPPRVINGVLVLSPAGWLETAVVAVAWTWAVTAAVAAVGGADRPVRRAFRLLPTVGGALAAGVAAVLVALLLTGLLLPAVLELIWGVVVLLAVPLTLLLVRLALVLPIAVFEDLRGMAALRAAFSGVGRHMVRIAILLLVGVLGPAVLTGWAWAEAGSLVTGSLPGLGLWLVRDLVLVLLAALQAGTFVVAYRNLPQPRPVLAPSAVGDRVRPTGWAALVLGLVALLLPTLLAGAGVATRRLPELSVQPAQYGSLAALAWPAGRHPVLVSQSAIHDCTDDTCRTSRRTELPLSLQDAEGTTIAADGSVYALTVDRLAYCDPQRTCRRARGPLPAFGFERVAAVALAPDGQLLIAVAEPRGDSARRLGPSRQEDMGLRLIRCRDLDCAAPAVTRLGVVRVQFGYEPTGYYRQLSVGVDRSGRPVVAYRPRGGSMVWVARCDTPACASAQLGLQANPAPPGLPTEEELAFLHFDRLVHPCGRCTDDLSGTVDRPGGGVYGVTIRAGRPGVALYVGEKPSVPHRLVLWTCADYRCRSPREVPLVEVPDVSSARPGPQLGDAFRLAANPDGRVIVVRELAPDEVITVRP</sequence>
<gene>
    <name evidence="2" type="ORF">GCM10023176_36850</name>
</gene>
<protein>
    <submittedName>
        <fullName evidence="2">Uncharacterized protein</fullName>
    </submittedName>
</protein>
<proteinExistence type="predicted"/>
<dbReference type="EMBL" id="BAABGU010000020">
    <property type="protein sequence ID" value="GAA4572923.1"/>
    <property type="molecule type" value="Genomic_DNA"/>
</dbReference>
<keyword evidence="1" id="KW-0812">Transmembrane</keyword>
<feature type="transmembrane region" description="Helical" evidence="1">
    <location>
        <begin position="251"/>
        <end position="273"/>
    </location>
</feature>
<feature type="transmembrane region" description="Helical" evidence="1">
    <location>
        <begin position="118"/>
        <end position="146"/>
    </location>
</feature>
<organism evidence="2 3">
    <name type="scientific">Micromonospora coerulea</name>
    <dbReference type="NCBI Taxonomy" id="47856"/>
    <lineage>
        <taxon>Bacteria</taxon>
        <taxon>Bacillati</taxon>
        <taxon>Actinomycetota</taxon>
        <taxon>Actinomycetes</taxon>
        <taxon>Micromonosporales</taxon>
        <taxon>Micromonosporaceae</taxon>
        <taxon>Micromonospora</taxon>
    </lineage>
</organism>
<feature type="transmembrane region" description="Helical" evidence="1">
    <location>
        <begin position="167"/>
        <end position="189"/>
    </location>
</feature>
<evidence type="ECO:0000313" key="3">
    <source>
        <dbReference type="Proteomes" id="UP001500307"/>
    </source>
</evidence>
<feature type="transmembrane region" description="Helical" evidence="1">
    <location>
        <begin position="209"/>
        <end position="230"/>
    </location>
</feature>
<accession>A0ABP8SRS9</accession>
<reference evidence="3" key="1">
    <citation type="journal article" date="2019" name="Int. J. Syst. Evol. Microbiol.">
        <title>The Global Catalogue of Microorganisms (GCM) 10K type strain sequencing project: providing services to taxonomists for standard genome sequencing and annotation.</title>
        <authorList>
            <consortium name="The Broad Institute Genomics Platform"/>
            <consortium name="The Broad Institute Genome Sequencing Center for Infectious Disease"/>
            <person name="Wu L."/>
            <person name="Ma J."/>
        </authorList>
    </citation>
    <scope>NUCLEOTIDE SEQUENCE [LARGE SCALE GENOMIC DNA]</scope>
    <source>
        <strain evidence="3">JCM 3175</strain>
    </source>
</reference>
<keyword evidence="1" id="KW-0472">Membrane</keyword>
<name>A0ABP8SRS9_9ACTN</name>
<evidence type="ECO:0000313" key="2">
    <source>
        <dbReference type="EMBL" id="GAA4572923.1"/>
    </source>
</evidence>
<evidence type="ECO:0000256" key="1">
    <source>
        <dbReference type="SAM" id="Phobius"/>
    </source>
</evidence>
<comment type="caution">
    <text evidence="2">The sequence shown here is derived from an EMBL/GenBank/DDBJ whole genome shotgun (WGS) entry which is preliminary data.</text>
</comment>
<dbReference type="RefSeq" id="WP_346121155.1">
    <property type="nucleotide sequence ID" value="NZ_BAABGU010000020.1"/>
</dbReference>
<keyword evidence="1" id="KW-1133">Transmembrane helix</keyword>
<feature type="transmembrane region" description="Helical" evidence="1">
    <location>
        <begin position="52"/>
        <end position="74"/>
    </location>
</feature>
<keyword evidence="3" id="KW-1185">Reference proteome</keyword>